<feature type="domain" description="Orotate phosphoribosyltransferase-like" evidence="2">
    <location>
        <begin position="27"/>
        <end position="215"/>
    </location>
</feature>
<dbReference type="Pfam" id="PF15609">
    <property type="entry name" value="PRTase_2"/>
    <property type="match status" value="1"/>
</dbReference>
<gene>
    <name evidence="3" type="ORF">ABC977_00065</name>
</gene>
<evidence type="ECO:0000259" key="2">
    <source>
        <dbReference type="Pfam" id="PF15609"/>
    </source>
</evidence>
<organism evidence="3 4">
    <name type="scientific">Thioalkalicoccus limnaeus</name>
    <dbReference type="NCBI Taxonomy" id="120681"/>
    <lineage>
        <taxon>Bacteria</taxon>
        <taxon>Pseudomonadati</taxon>
        <taxon>Pseudomonadota</taxon>
        <taxon>Gammaproteobacteria</taxon>
        <taxon>Chromatiales</taxon>
        <taxon>Chromatiaceae</taxon>
        <taxon>Thioalkalicoccus</taxon>
    </lineage>
</organism>
<dbReference type="SUPFAM" id="SSF53271">
    <property type="entry name" value="PRTase-like"/>
    <property type="match status" value="1"/>
</dbReference>
<dbReference type="InterPro" id="IPR029057">
    <property type="entry name" value="PRTase-like"/>
</dbReference>
<name>A0ABV4BC41_9GAMM</name>
<accession>A0ABV4BC41</accession>
<dbReference type="InterPro" id="IPR011214">
    <property type="entry name" value="UCP020967"/>
</dbReference>
<dbReference type="Gene3D" id="3.40.50.2020">
    <property type="match status" value="1"/>
</dbReference>
<keyword evidence="3" id="KW-0808">Transferase</keyword>
<dbReference type="Proteomes" id="UP001564408">
    <property type="component" value="Unassembled WGS sequence"/>
</dbReference>
<dbReference type="GO" id="GO:0016757">
    <property type="term" value="F:glycosyltransferase activity"/>
    <property type="evidence" value="ECO:0007669"/>
    <property type="project" value="UniProtKB-KW"/>
</dbReference>
<keyword evidence="3" id="KW-0328">Glycosyltransferase</keyword>
<dbReference type="PIRSF" id="PIRSF020967">
    <property type="entry name" value="UCP020967"/>
    <property type="match status" value="1"/>
</dbReference>
<sequence length="382" mass="41059">MAHYRIDLACGQLELRTVREAQPLSELLGFATRQNPRRGFLFVSRVLGKHVPCAPAVMRDTYERLADGLGEADGPLLVVGLAETATGLGGGIADTLARRGRDDLLFQHTTRHWLDAPVLLRFDEAHSHAPDHILYAPAAGLAARYRATRTLVLIDDEITTGRTLARLGAALAAHLPELTGIGFVSLVNWLDPGARARLAADLPVPLRFVSLIDGTFDFRPRPGFVPTPPPGTNARRAPAQPARADLGRRGWAMAGCRHSWADAAATLAEALTARGQRSVNVIGTGELAFPPFRLAEELARLGLDVLFQGTTRSPILAGGAIAASLHFLDEHGEGVQNYLHNPPSDGRRPILAYESAAQAAAHPLPRQLDALVWIPPDFAEPG</sequence>
<evidence type="ECO:0000259" key="1">
    <source>
        <dbReference type="Pfam" id="PF12500"/>
    </source>
</evidence>
<comment type="caution">
    <text evidence="3">The sequence shown here is derived from an EMBL/GenBank/DDBJ whole genome shotgun (WGS) entry which is preliminary data.</text>
</comment>
<dbReference type="InterPro" id="IPR041688">
    <property type="entry name" value="PRTase_2"/>
</dbReference>
<evidence type="ECO:0000313" key="3">
    <source>
        <dbReference type="EMBL" id="MEY6430798.1"/>
    </source>
</evidence>
<dbReference type="EMBL" id="JBDKXB010000001">
    <property type="protein sequence ID" value="MEY6430798.1"/>
    <property type="molecule type" value="Genomic_DNA"/>
</dbReference>
<dbReference type="InterPro" id="IPR022537">
    <property type="entry name" value="TRSP_dom"/>
</dbReference>
<keyword evidence="4" id="KW-1185">Reference proteome</keyword>
<proteinExistence type="predicted"/>
<evidence type="ECO:0000313" key="4">
    <source>
        <dbReference type="Proteomes" id="UP001564408"/>
    </source>
</evidence>
<protein>
    <submittedName>
        <fullName evidence="3">Phosphoribosyltransferase domain-containing protein</fullName>
    </submittedName>
</protein>
<dbReference type="RefSeq" id="WP_369665186.1">
    <property type="nucleotide sequence ID" value="NZ_JBDKXB010000001.1"/>
</dbReference>
<reference evidence="3 4" key="1">
    <citation type="submission" date="2024-05" db="EMBL/GenBank/DDBJ databases">
        <title>Genome Sequence and Characterization of the New Strain Purple Sulfur Bacterium of Genus Thioalkalicoccus.</title>
        <authorList>
            <person name="Bryantseva I.A."/>
            <person name="Kyndt J.A."/>
            <person name="Imhoff J.F."/>
        </authorList>
    </citation>
    <scope>NUCLEOTIDE SEQUENCE [LARGE SCALE GENOMIC DNA]</scope>
    <source>
        <strain evidence="3 4">Um2</strain>
    </source>
</reference>
<feature type="domain" description="TRSP" evidence="1">
    <location>
        <begin position="247"/>
        <end position="356"/>
    </location>
</feature>
<dbReference type="Pfam" id="PF12500">
    <property type="entry name" value="TRSP"/>
    <property type="match status" value="1"/>
</dbReference>